<protein>
    <submittedName>
        <fullName evidence="3">Lipid-A-disaccharide synthase N-terminal domain-containing protein</fullName>
    </submittedName>
</protein>
<dbReference type="AlphaFoldDB" id="A0A842HEF9"/>
<dbReference type="GO" id="GO:0008915">
    <property type="term" value="F:lipid-A-disaccharide synthase activity"/>
    <property type="evidence" value="ECO:0007669"/>
    <property type="project" value="InterPro"/>
</dbReference>
<keyword evidence="1" id="KW-0472">Membrane</keyword>
<reference evidence="3 4" key="1">
    <citation type="submission" date="2020-07" db="EMBL/GenBank/DDBJ databases">
        <authorList>
            <person name="Feng X."/>
        </authorList>
    </citation>
    <scope>NUCLEOTIDE SEQUENCE [LARGE SCALE GENOMIC DNA]</scope>
    <source>
        <strain evidence="3 4">JCM31066</strain>
    </source>
</reference>
<feature type="domain" description="Lipid A biosynthesis N-terminal" evidence="2">
    <location>
        <begin position="21"/>
        <end position="93"/>
    </location>
</feature>
<comment type="caution">
    <text evidence="3">The sequence shown here is derived from an EMBL/GenBank/DDBJ whole genome shotgun (WGS) entry which is preliminary data.</text>
</comment>
<dbReference type="Pfam" id="PF07578">
    <property type="entry name" value="LAB_N"/>
    <property type="match status" value="1"/>
</dbReference>
<dbReference type="GO" id="GO:0016020">
    <property type="term" value="C:membrane"/>
    <property type="evidence" value="ECO:0007669"/>
    <property type="project" value="GOC"/>
</dbReference>
<feature type="transmembrane region" description="Helical" evidence="1">
    <location>
        <begin position="75"/>
        <end position="92"/>
    </location>
</feature>
<evidence type="ECO:0000313" key="3">
    <source>
        <dbReference type="EMBL" id="MBC2593914.1"/>
    </source>
</evidence>
<evidence type="ECO:0000313" key="4">
    <source>
        <dbReference type="Proteomes" id="UP000546464"/>
    </source>
</evidence>
<organism evidence="3 4">
    <name type="scientific">Ruficoccus amylovorans</name>
    <dbReference type="NCBI Taxonomy" id="1804625"/>
    <lineage>
        <taxon>Bacteria</taxon>
        <taxon>Pseudomonadati</taxon>
        <taxon>Verrucomicrobiota</taxon>
        <taxon>Opitutia</taxon>
        <taxon>Puniceicoccales</taxon>
        <taxon>Cerasicoccaceae</taxon>
        <taxon>Ruficoccus</taxon>
    </lineage>
</organism>
<accession>A0A842HEF9</accession>
<gene>
    <name evidence="3" type="ORF">H5P28_06530</name>
</gene>
<keyword evidence="4" id="KW-1185">Reference proteome</keyword>
<dbReference type="EMBL" id="JACHVB010000020">
    <property type="protein sequence ID" value="MBC2593914.1"/>
    <property type="molecule type" value="Genomic_DNA"/>
</dbReference>
<sequence>MDRTLFEVPGLGLTVTLWKVIGYFGVAVFGSRWLVQVFATHKAKKVTMPRLFWYMSLTGSLCLISYFIWGKNDSVGILSNLFPATIAFYNLITDIRHAKVQKAEAQEIGE</sequence>
<name>A0A842HEF9_9BACT</name>
<dbReference type="RefSeq" id="WP_185675253.1">
    <property type="nucleotide sequence ID" value="NZ_JACHVB010000020.1"/>
</dbReference>
<keyword evidence="1" id="KW-1133">Transmembrane helix</keyword>
<evidence type="ECO:0000256" key="1">
    <source>
        <dbReference type="SAM" id="Phobius"/>
    </source>
</evidence>
<keyword evidence="1" id="KW-0812">Transmembrane</keyword>
<dbReference type="SMART" id="SM01259">
    <property type="entry name" value="LAB_N"/>
    <property type="match status" value="1"/>
</dbReference>
<dbReference type="GO" id="GO:0009245">
    <property type="term" value="P:lipid A biosynthetic process"/>
    <property type="evidence" value="ECO:0007669"/>
    <property type="project" value="InterPro"/>
</dbReference>
<feature type="transmembrane region" description="Helical" evidence="1">
    <location>
        <begin position="51"/>
        <end position="69"/>
    </location>
</feature>
<proteinExistence type="predicted"/>
<dbReference type="InterPro" id="IPR011499">
    <property type="entry name" value="Lipid_A_biosynth_N"/>
</dbReference>
<evidence type="ECO:0000259" key="2">
    <source>
        <dbReference type="SMART" id="SM01259"/>
    </source>
</evidence>
<dbReference type="Proteomes" id="UP000546464">
    <property type="component" value="Unassembled WGS sequence"/>
</dbReference>